<reference evidence="2 3" key="1">
    <citation type="submission" date="2015-07" db="EMBL/GenBank/DDBJ databases">
        <title>The genome of the fungus Escovopsis weberi, a specialized disease agent of ant agriculture.</title>
        <authorList>
            <person name="de Man T.J."/>
            <person name="Stajich J.E."/>
            <person name="Kubicek C.P."/>
            <person name="Chenthamara K."/>
            <person name="Atanasova L."/>
            <person name="Druzhinina I.S."/>
            <person name="Birnbaum S."/>
            <person name="Barribeau S.M."/>
            <person name="Teiling C."/>
            <person name="Suen G."/>
            <person name="Currie C."/>
            <person name="Gerardo N.M."/>
        </authorList>
    </citation>
    <scope>NUCLEOTIDE SEQUENCE [LARGE SCALE GENOMIC DNA]</scope>
</reference>
<dbReference type="OrthoDB" id="5366332at2759"/>
<comment type="caution">
    <text evidence="2">The sequence shown here is derived from an EMBL/GenBank/DDBJ whole genome shotgun (WGS) entry which is preliminary data.</text>
</comment>
<feature type="compositionally biased region" description="Low complexity" evidence="1">
    <location>
        <begin position="45"/>
        <end position="65"/>
    </location>
</feature>
<feature type="compositionally biased region" description="Low complexity" evidence="1">
    <location>
        <begin position="22"/>
        <end position="37"/>
    </location>
</feature>
<feature type="region of interest" description="Disordered" evidence="1">
    <location>
        <begin position="96"/>
        <end position="154"/>
    </location>
</feature>
<feature type="region of interest" description="Disordered" evidence="1">
    <location>
        <begin position="1"/>
        <end position="68"/>
    </location>
</feature>
<organism evidence="2 3">
    <name type="scientific">Escovopsis weberi</name>
    <dbReference type="NCBI Taxonomy" id="150374"/>
    <lineage>
        <taxon>Eukaryota</taxon>
        <taxon>Fungi</taxon>
        <taxon>Dikarya</taxon>
        <taxon>Ascomycota</taxon>
        <taxon>Pezizomycotina</taxon>
        <taxon>Sordariomycetes</taxon>
        <taxon>Hypocreomycetidae</taxon>
        <taxon>Hypocreales</taxon>
        <taxon>Hypocreaceae</taxon>
        <taxon>Escovopsis</taxon>
    </lineage>
</organism>
<proteinExistence type="predicted"/>
<keyword evidence="3" id="KW-1185">Reference proteome</keyword>
<dbReference type="EMBL" id="LGSR01000019">
    <property type="protein sequence ID" value="KOS20004.1"/>
    <property type="molecule type" value="Genomic_DNA"/>
</dbReference>
<protein>
    <submittedName>
        <fullName evidence="2">Uncharacterized protein</fullName>
    </submittedName>
</protein>
<feature type="region of interest" description="Disordered" evidence="1">
    <location>
        <begin position="173"/>
        <end position="211"/>
    </location>
</feature>
<evidence type="ECO:0000256" key="1">
    <source>
        <dbReference type="SAM" id="MobiDB-lite"/>
    </source>
</evidence>
<gene>
    <name evidence="2" type="ORF">ESCO_005625</name>
</gene>
<feature type="compositionally biased region" description="Acidic residues" evidence="1">
    <location>
        <begin position="178"/>
        <end position="194"/>
    </location>
</feature>
<feature type="compositionally biased region" description="Low complexity" evidence="1">
    <location>
        <begin position="98"/>
        <end position="133"/>
    </location>
</feature>
<dbReference type="Proteomes" id="UP000053831">
    <property type="component" value="Unassembled WGS sequence"/>
</dbReference>
<accession>A0A0M8N3R0</accession>
<evidence type="ECO:0000313" key="2">
    <source>
        <dbReference type="EMBL" id="KOS20004.1"/>
    </source>
</evidence>
<sequence>MSISTASPPSHRMQRQDSGYESLHSSSLRTSSRSSRSSIKRRPRASTATTATISSTTTRMTTTTTGSPVCFTTTISHRYSASQTCFSYTFPRIPPPGHTSTSTSPISSPSPSPSSSSSSSPHTPAHSTRASSPSSPPPGSWQSTPASSRQSVDHHHRAPLFPFAPIDLSRLRAGAGPYDEDKDEIDDGDHEEEEGRGRAAQQGPPATTHYWTSDSTRRLEYAEIDAASRGVAGWMRRRLRISLPACFTGREKHLAFDDDTGSVRRYRLALEEEE</sequence>
<dbReference type="AlphaFoldDB" id="A0A0M8N3R0"/>
<name>A0A0M8N3R0_ESCWE</name>
<evidence type="ECO:0000313" key="3">
    <source>
        <dbReference type="Proteomes" id="UP000053831"/>
    </source>
</evidence>